<feature type="domain" description="HTH lacI-type" evidence="4">
    <location>
        <begin position="15"/>
        <end position="69"/>
    </location>
</feature>
<dbReference type="EMBL" id="CP041764">
    <property type="protein sequence ID" value="QHA86052.1"/>
    <property type="molecule type" value="Genomic_DNA"/>
</dbReference>
<reference evidence="5 6" key="1">
    <citation type="submission" date="2019-07" db="EMBL/GenBank/DDBJ databases">
        <title>Serratia dokdonensis sp. nov., an elicitor of systemic resistance in Nicotiana Tabacum.</title>
        <authorList>
            <person name="Son J.-S."/>
            <person name="Hwang Y.-J."/>
            <person name="Lee S.-Y."/>
            <person name="Ghim S.-Y."/>
        </authorList>
    </citation>
    <scope>NUCLEOTIDE SEQUENCE [LARGE SCALE GENOMIC DNA]</scope>
    <source>
        <strain evidence="5 6">KUDC3025</strain>
    </source>
</reference>
<dbReference type="InterPro" id="IPR000843">
    <property type="entry name" value="HTH_LacI"/>
</dbReference>
<gene>
    <name evidence="5" type="ORF">FO014_03130</name>
</gene>
<dbReference type="SMART" id="SM00354">
    <property type="entry name" value="HTH_LACI"/>
    <property type="match status" value="1"/>
</dbReference>
<dbReference type="PROSITE" id="PS50932">
    <property type="entry name" value="HTH_LACI_2"/>
    <property type="match status" value="1"/>
</dbReference>
<proteinExistence type="predicted"/>
<dbReference type="InterPro" id="IPR001761">
    <property type="entry name" value="Peripla_BP/Lac1_sug-bd_dom"/>
</dbReference>
<organism evidence="5 6">
    <name type="scientific">Serratia rhizosphaerae</name>
    <dbReference type="NCBI Taxonomy" id="2597702"/>
    <lineage>
        <taxon>Bacteria</taxon>
        <taxon>Pseudomonadati</taxon>
        <taxon>Pseudomonadota</taxon>
        <taxon>Gammaproteobacteria</taxon>
        <taxon>Enterobacterales</taxon>
        <taxon>Yersiniaceae</taxon>
        <taxon>Serratia</taxon>
    </lineage>
</organism>
<name>A0ABX6GIF9_9GAMM</name>
<dbReference type="InterPro" id="IPR028082">
    <property type="entry name" value="Peripla_BP_I"/>
</dbReference>
<keyword evidence="3" id="KW-0804">Transcription</keyword>
<dbReference type="InterPro" id="IPR010982">
    <property type="entry name" value="Lambda_DNA-bd_dom_sf"/>
</dbReference>
<dbReference type="PANTHER" id="PTHR30146">
    <property type="entry name" value="LACI-RELATED TRANSCRIPTIONAL REPRESSOR"/>
    <property type="match status" value="1"/>
</dbReference>
<keyword evidence="2" id="KW-0238">DNA-binding</keyword>
<keyword evidence="6" id="KW-1185">Reference proteome</keyword>
<evidence type="ECO:0000256" key="1">
    <source>
        <dbReference type="ARBA" id="ARBA00023015"/>
    </source>
</evidence>
<dbReference type="PANTHER" id="PTHR30146:SF109">
    <property type="entry name" value="HTH-TYPE TRANSCRIPTIONAL REGULATOR GALS"/>
    <property type="match status" value="1"/>
</dbReference>
<evidence type="ECO:0000259" key="4">
    <source>
        <dbReference type="PROSITE" id="PS50932"/>
    </source>
</evidence>
<evidence type="ECO:0000256" key="3">
    <source>
        <dbReference type="ARBA" id="ARBA00023163"/>
    </source>
</evidence>
<dbReference type="SUPFAM" id="SSF47413">
    <property type="entry name" value="lambda repressor-like DNA-binding domains"/>
    <property type="match status" value="1"/>
</dbReference>
<dbReference type="Pfam" id="PF00356">
    <property type="entry name" value="LacI"/>
    <property type="match status" value="1"/>
</dbReference>
<dbReference type="Pfam" id="PF00532">
    <property type="entry name" value="Peripla_BP_1"/>
    <property type="match status" value="1"/>
</dbReference>
<evidence type="ECO:0000313" key="6">
    <source>
        <dbReference type="Proteomes" id="UP000430368"/>
    </source>
</evidence>
<dbReference type="SUPFAM" id="SSF53822">
    <property type="entry name" value="Periplasmic binding protein-like I"/>
    <property type="match status" value="1"/>
</dbReference>
<dbReference type="CDD" id="cd01392">
    <property type="entry name" value="HTH_LacI"/>
    <property type="match status" value="1"/>
</dbReference>
<keyword evidence="1" id="KW-0805">Transcription regulation</keyword>
<dbReference type="Gene3D" id="3.40.50.2300">
    <property type="match status" value="2"/>
</dbReference>
<dbReference type="RefSeq" id="WP_160027732.1">
    <property type="nucleotide sequence ID" value="NZ_CP041764.1"/>
</dbReference>
<sequence>MKEKKGNPDRKFQQSTADDVAKLAGVSKWTVLRAFKDNASISAESREAVLAAASQLGFRPNLLARSLKQRRTKIIGVVADEFSNPHTLRMLKEVTQRLNERGYMTLLLNIESPENYQSVLQMAGQLHVDGLIYLATIVSDELLVVAESLHHIRAIHVFRNTDSAEVEVVNIDGFKAGQTLGQVLLKEGYQRFGYMKGPDTSSNHLLRLEGYEASLALEGKKVDVVLVAGRYDRDFAYRCMMNYLKESTEHDRLDALFCENDVLAFGAIQAIRDFDADLQIGVVGFDDIDEAHSSTWELTSWNQRADLQVTEAINRLIDQQSDPDGEWQFGELRLRRSHIKKQK</sequence>
<evidence type="ECO:0000256" key="2">
    <source>
        <dbReference type="ARBA" id="ARBA00023125"/>
    </source>
</evidence>
<protein>
    <submittedName>
        <fullName evidence="5">LacI family transcriptional regulator</fullName>
    </submittedName>
</protein>
<evidence type="ECO:0000313" key="5">
    <source>
        <dbReference type="EMBL" id="QHA86052.1"/>
    </source>
</evidence>
<accession>A0ABX6GIF9</accession>
<dbReference type="Gene3D" id="1.10.260.40">
    <property type="entry name" value="lambda repressor-like DNA-binding domains"/>
    <property type="match status" value="1"/>
</dbReference>
<dbReference type="Proteomes" id="UP000430368">
    <property type="component" value="Chromosome"/>
</dbReference>